<dbReference type="Proteomes" id="UP000007802">
    <property type="component" value="Unassembled WGS sequence"/>
</dbReference>
<dbReference type="OrthoDB" id="4190693at2759"/>
<dbReference type="EMBL" id="GG749558">
    <property type="protein sequence ID" value="KMW69048.1"/>
    <property type="molecule type" value="Genomic_DNA"/>
</dbReference>
<dbReference type="AlphaFoldDB" id="A0A0J9ERW9"/>
<name>A0A0J9ERW9_AJEDA</name>
<gene>
    <name evidence="1" type="ORF">BDDG_13229</name>
</gene>
<proteinExistence type="predicted"/>
<sequence length="138" mass="14374">RENEGITELCRLNSAASQAGLRCAMREELQIELLRATVPRIKLSSGSSSNDHMGSYITVLAEGGGGVATAAEGVRDGLDTDTPAGRRDDTSLQGMATFTAAAREAGEGVAMRVMLPRLIDTAAFNLAFLMVTEAAAAS</sequence>
<reference evidence="1" key="1">
    <citation type="submission" date="2010-03" db="EMBL/GenBank/DDBJ databases">
        <title>Annotation of Blastomyces dermatitidis strain ATCC 18188.</title>
        <authorList>
            <consortium name="The Broad Institute Genome Sequencing Platform"/>
            <consortium name="Broad Institute Genome Sequencing Center for Infectious Disease."/>
            <person name="Cuomo C."/>
            <person name="Klein B."/>
            <person name="Sullivan T."/>
            <person name="Heitman J."/>
            <person name="Young S."/>
            <person name="Zeng Q."/>
            <person name="Gargeya S."/>
            <person name="Alvarado L."/>
            <person name="Berlin A.M."/>
            <person name="Chapman S.B."/>
            <person name="Chen Z."/>
            <person name="Freedman E."/>
            <person name="Gellesch M."/>
            <person name="Goldberg J."/>
            <person name="Griggs A."/>
            <person name="Gujja S."/>
            <person name="Heilman E."/>
            <person name="Heiman D."/>
            <person name="Howarth C."/>
            <person name="Mehta T."/>
            <person name="Neiman D."/>
            <person name="Pearson M."/>
            <person name="Roberts A."/>
            <person name="Saif S."/>
            <person name="Shea T."/>
            <person name="Shenoy N."/>
            <person name="Sisk P."/>
            <person name="Stolte C."/>
            <person name="Sykes S."/>
            <person name="White J."/>
            <person name="Yandava C."/>
            <person name="Haas B."/>
            <person name="Nusbaum C."/>
            <person name="Birren B."/>
        </authorList>
    </citation>
    <scope>NUCLEOTIDE SEQUENCE</scope>
    <source>
        <strain evidence="1">ATCC 18188</strain>
    </source>
</reference>
<accession>A0A0J9ERW9</accession>
<organism evidence="1">
    <name type="scientific">Ajellomyces dermatitidis (strain ATCC 18188 / CBS 674.68)</name>
    <name type="common">Blastomyces dermatitidis</name>
    <dbReference type="NCBI Taxonomy" id="653446"/>
    <lineage>
        <taxon>Eukaryota</taxon>
        <taxon>Fungi</taxon>
        <taxon>Dikarya</taxon>
        <taxon>Ascomycota</taxon>
        <taxon>Pezizomycotina</taxon>
        <taxon>Eurotiomycetes</taxon>
        <taxon>Eurotiomycetidae</taxon>
        <taxon>Onygenales</taxon>
        <taxon>Ajellomycetaceae</taxon>
        <taxon>Blastomyces</taxon>
    </lineage>
</organism>
<evidence type="ECO:0000313" key="1">
    <source>
        <dbReference type="EMBL" id="KMW69048.1"/>
    </source>
</evidence>
<feature type="non-terminal residue" evidence="1">
    <location>
        <position position="1"/>
    </location>
</feature>
<protein>
    <submittedName>
        <fullName evidence="1">Uncharacterized protein</fullName>
    </submittedName>
</protein>